<evidence type="ECO:0000313" key="1">
    <source>
        <dbReference type="EMBL" id="GME93246.1"/>
    </source>
</evidence>
<accession>A0ACB5TQP4</accession>
<reference evidence="1" key="1">
    <citation type="submission" date="2023-04" db="EMBL/GenBank/DDBJ databases">
        <title>Candida boidinii NBRC 1967.</title>
        <authorList>
            <person name="Ichikawa N."/>
            <person name="Sato H."/>
            <person name="Tonouchi N."/>
        </authorList>
    </citation>
    <scope>NUCLEOTIDE SEQUENCE</scope>
    <source>
        <strain evidence="1">NBRC 1967</strain>
    </source>
</reference>
<organism evidence="1 2">
    <name type="scientific">Candida boidinii</name>
    <name type="common">Yeast</name>
    <dbReference type="NCBI Taxonomy" id="5477"/>
    <lineage>
        <taxon>Eukaryota</taxon>
        <taxon>Fungi</taxon>
        <taxon>Dikarya</taxon>
        <taxon>Ascomycota</taxon>
        <taxon>Saccharomycotina</taxon>
        <taxon>Pichiomycetes</taxon>
        <taxon>Pichiales</taxon>
        <taxon>Pichiaceae</taxon>
        <taxon>Ogataea</taxon>
        <taxon>Ogataea/Candida clade</taxon>
    </lineage>
</organism>
<evidence type="ECO:0000313" key="2">
    <source>
        <dbReference type="Proteomes" id="UP001165101"/>
    </source>
</evidence>
<proteinExistence type="predicted"/>
<feature type="non-terminal residue" evidence="1">
    <location>
        <position position="949"/>
    </location>
</feature>
<keyword evidence="2" id="KW-1185">Reference proteome</keyword>
<gene>
    <name evidence="1" type="ORF">Cboi01_000306400</name>
</gene>
<dbReference type="EMBL" id="BSXV01001565">
    <property type="protein sequence ID" value="GME93246.1"/>
    <property type="molecule type" value="Genomic_DNA"/>
</dbReference>
<dbReference type="Proteomes" id="UP001165101">
    <property type="component" value="Unassembled WGS sequence"/>
</dbReference>
<name>A0ACB5TQP4_CANBO</name>
<sequence length="949" mass="108969">MEVTGDYNNENNNTDLLDVLPSSPVDGKDLFDLEFEKDLNEVDETAHNEQDDSVSETLLNEEELETIGNTRDNWRRTRRHKFSQDHVYVTDTAVHLGLTSIYKLNDMYQDGNSYRQILDYLEDCYQKKRKERERKDIGYGPYFKPTFSSCISHEFNVLQEDEVEIQKVKNKEKQRKDQDSYNFVESDDFLSSDEEYKDGTAPPQDSNTQAVLDQQHTISNEYRSNLIGQGGKVTDTNDQGDDDKGLNNNTISSNPEDEDGFMYRKKYYKKSNALKGILPASFFKLNQNKATTVKKAKTYKERVSKPGLIRRKKMIKQIDPNNEELKTFVAPDNIEGNFMDDNPIYEVTENNNTNDDETDIFSITDPPLNEERSSSSTSAIFRNDSVPIIDLADSSDGLSDPEIENDSYEQDNGVGIEDYYKIADILKSGGNREVEEDRSSGINYMLSSSSANKKTKKTTVVGPNARRSHSNGNKKNRFIGSVVPTLGSLKSLSMKSSYHRDLSNTNPNSLIQKPLRNHITVNHADLPTTSNRINQNDHLSLREKTNVTNNSINRKPNAPSSSNSMTPSSGASKQFQTHFQRQLTPNKQHTSAGGNNENRPMNIPKKNDNTVSMSLKSSYNRQRSLLDDDKFYFHRERISGTAQLEFEEANRSEQSNYQQNDVTPSPIARPDIFQEKVIDLTRRAEVDSNLTPLRVVEEFPTLETFSNFSLPPTSFVHSKLFEFCVSTDNDGSYYKTGDIIFELPNFHFEVLPNNMSNVARMTDKLFQSIFEILLKKESIGSKTHHLIRKCYIRLIQLTWNLKRSESELLKFTKVVTKYSKVLLDICGKSMCRDRYGILYLPFHQLLHSLFYKIMRNNADLIVWETLIQNLEKKILYLLCKMTPSQLIECLEGKQGSKYYFDSFVVFTTLSRNPWNHMAEISRGSNMKVQHILNVLYLLNSRSPVLVDWE</sequence>
<protein>
    <submittedName>
        <fullName evidence="1">Unnamed protein product</fullName>
    </submittedName>
</protein>
<comment type="caution">
    <text evidence="1">The sequence shown here is derived from an EMBL/GenBank/DDBJ whole genome shotgun (WGS) entry which is preliminary data.</text>
</comment>